<dbReference type="AlphaFoldDB" id="A0A1F6SXV6"/>
<evidence type="ECO:0000256" key="2">
    <source>
        <dbReference type="ARBA" id="ARBA00013346"/>
    </source>
</evidence>
<dbReference type="PANTHER" id="PTHR11579:SF18">
    <property type="entry name" value="PROTEIN-L-ISOASPARTATE O-METHYLTRANSFERASE"/>
    <property type="match status" value="1"/>
</dbReference>
<gene>
    <name evidence="4" type="ORF">A2V91_06450</name>
</gene>
<keyword evidence="4" id="KW-0808">Transferase</keyword>
<dbReference type="Gene3D" id="3.40.50.150">
    <property type="entry name" value="Vaccinia Virus protein VP39"/>
    <property type="match status" value="1"/>
</dbReference>
<evidence type="ECO:0000256" key="3">
    <source>
        <dbReference type="ARBA" id="ARBA00030757"/>
    </source>
</evidence>
<dbReference type="Proteomes" id="UP000179334">
    <property type="component" value="Unassembled WGS sequence"/>
</dbReference>
<dbReference type="GO" id="GO:0005737">
    <property type="term" value="C:cytoplasm"/>
    <property type="evidence" value="ECO:0007669"/>
    <property type="project" value="TreeGrafter"/>
</dbReference>
<reference evidence="4 5" key="1">
    <citation type="journal article" date="2016" name="Nat. Commun.">
        <title>Thousands of microbial genomes shed light on interconnected biogeochemical processes in an aquifer system.</title>
        <authorList>
            <person name="Anantharaman K."/>
            <person name="Brown C.T."/>
            <person name="Hug L.A."/>
            <person name="Sharon I."/>
            <person name="Castelle C.J."/>
            <person name="Probst A.J."/>
            <person name="Thomas B.C."/>
            <person name="Singh A."/>
            <person name="Wilkins M.J."/>
            <person name="Karaoz U."/>
            <person name="Brodie E.L."/>
            <person name="Williams K.H."/>
            <person name="Hubbard S.S."/>
            <person name="Banfield J.F."/>
        </authorList>
    </citation>
    <scope>NUCLEOTIDE SEQUENCE [LARGE SCALE GENOMIC DNA]</scope>
</reference>
<dbReference type="InterPro" id="IPR029063">
    <property type="entry name" value="SAM-dependent_MTases_sf"/>
</dbReference>
<proteinExistence type="inferred from homology"/>
<dbReference type="EMBL" id="MFSR01000086">
    <property type="protein sequence ID" value="OGI37694.1"/>
    <property type="molecule type" value="Genomic_DNA"/>
</dbReference>
<dbReference type="GO" id="GO:0032259">
    <property type="term" value="P:methylation"/>
    <property type="evidence" value="ECO:0007669"/>
    <property type="project" value="UniProtKB-KW"/>
</dbReference>
<dbReference type="CDD" id="cd02440">
    <property type="entry name" value="AdoMet_MTases"/>
    <property type="match status" value="1"/>
</dbReference>
<accession>A0A1F6SXV6</accession>
<organism evidence="4 5">
    <name type="scientific">Candidatus Muproteobacteria bacterium RBG_16_64_10</name>
    <dbReference type="NCBI Taxonomy" id="1817757"/>
    <lineage>
        <taxon>Bacteria</taxon>
        <taxon>Pseudomonadati</taxon>
        <taxon>Pseudomonadota</taxon>
        <taxon>Candidatus Muproteobacteria</taxon>
    </lineage>
</organism>
<dbReference type="InterPro" id="IPR000682">
    <property type="entry name" value="PCMT"/>
</dbReference>
<dbReference type="PANTHER" id="PTHR11579">
    <property type="entry name" value="PROTEIN-L-ISOASPARTATE O-METHYLTRANSFERASE"/>
    <property type="match status" value="1"/>
</dbReference>
<evidence type="ECO:0000313" key="5">
    <source>
        <dbReference type="Proteomes" id="UP000179334"/>
    </source>
</evidence>
<keyword evidence="4" id="KW-0489">Methyltransferase</keyword>
<comment type="caution">
    <text evidence="4">The sequence shown here is derived from an EMBL/GenBank/DDBJ whole genome shotgun (WGS) entry which is preliminary data.</text>
</comment>
<dbReference type="PROSITE" id="PS01279">
    <property type="entry name" value="PCMT"/>
    <property type="match status" value="1"/>
</dbReference>
<name>A0A1F6SXV6_9PROT</name>
<comment type="similarity">
    <text evidence="1">Belongs to the methyltransferase superfamily. L-isoaspartyl/D-aspartyl protein methyltransferase family.</text>
</comment>
<dbReference type="Pfam" id="PF01135">
    <property type="entry name" value="PCMT"/>
    <property type="match status" value="1"/>
</dbReference>
<dbReference type="GO" id="GO:0004719">
    <property type="term" value="F:protein-L-isoaspartate (D-aspartate) O-methyltransferase activity"/>
    <property type="evidence" value="ECO:0007669"/>
    <property type="project" value="InterPro"/>
</dbReference>
<evidence type="ECO:0000256" key="1">
    <source>
        <dbReference type="ARBA" id="ARBA00005369"/>
    </source>
</evidence>
<dbReference type="SUPFAM" id="SSF53335">
    <property type="entry name" value="S-adenosyl-L-methionine-dependent methyltransferases"/>
    <property type="match status" value="1"/>
</dbReference>
<evidence type="ECO:0000313" key="4">
    <source>
        <dbReference type="EMBL" id="OGI37694.1"/>
    </source>
</evidence>
<sequence>MTAFNVELARLNMVESQVRTWDVTDARVLELVARAPREDYVPARYRNLAFADMPIPLGHGQAMMHPKLEARLLAALDIGPKDKILEVGTGSGYVTALLAALGGHVFSVEIFPDLSSDAARKLDAHGVKNVTLEIGDGARGWNRSAPYDVILVTGSLPILPDRFPQALAPNGRMIAIVGAAPAMAVKLVRRLDHGGFHETTLLETDLPPLLNAQMPAAFVF</sequence>
<protein>
    <recommendedName>
        <fullName evidence="2">Protein-L-isoaspartate O-methyltransferase</fullName>
    </recommendedName>
    <alternativeName>
        <fullName evidence="3">Protein L-isoaspartyl methyltransferase</fullName>
    </alternativeName>
</protein>